<feature type="compositionally biased region" description="Basic and acidic residues" evidence="1">
    <location>
        <begin position="62"/>
        <end position="74"/>
    </location>
</feature>
<organism evidence="2 3">
    <name type="scientific">Sphingomonas rhizophila</name>
    <dbReference type="NCBI Taxonomy" id="2071607"/>
    <lineage>
        <taxon>Bacteria</taxon>
        <taxon>Pseudomonadati</taxon>
        <taxon>Pseudomonadota</taxon>
        <taxon>Alphaproteobacteria</taxon>
        <taxon>Sphingomonadales</taxon>
        <taxon>Sphingomonadaceae</taxon>
        <taxon>Sphingomonas</taxon>
    </lineage>
</organism>
<dbReference type="EMBL" id="CP060717">
    <property type="protein sequence ID" value="QNN64671.1"/>
    <property type="molecule type" value="Genomic_DNA"/>
</dbReference>
<dbReference type="KEGG" id="srhi:H9L12_10350"/>
<evidence type="ECO:0000313" key="3">
    <source>
        <dbReference type="Proteomes" id="UP000515955"/>
    </source>
</evidence>
<name>A0A7G9S9Z6_9SPHN</name>
<proteinExistence type="predicted"/>
<reference evidence="2 3" key="1">
    <citation type="submission" date="2020-08" db="EMBL/GenBank/DDBJ databases">
        <title>Genome sequence of Sphingomonas rhizophila KACC 19189T.</title>
        <authorList>
            <person name="Hyun D.-W."/>
            <person name="Bae J.-W."/>
        </authorList>
    </citation>
    <scope>NUCLEOTIDE SEQUENCE [LARGE SCALE GENOMIC DNA]</scope>
    <source>
        <strain evidence="2 3">KACC 19189</strain>
    </source>
</reference>
<evidence type="ECO:0000313" key="2">
    <source>
        <dbReference type="EMBL" id="QNN64671.1"/>
    </source>
</evidence>
<dbReference type="RefSeq" id="WP_187541670.1">
    <property type="nucleotide sequence ID" value="NZ_CP060717.1"/>
</dbReference>
<gene>
    <name evidence="2" type="ORF">H9L12_10350</name>
</gene>
<keyword evidence="3" id="KW-1185">Reference proteome</keyword>
<evidence type="ECO:0000256" key="1">
    <source>
        <dbReference type="SAM" id="MobiDB-lite"/>
    </source>
</evidence>
<dbReference type="AlphaFoldDB" id="A0A7G9S9Z6"/>
<feature type="region of interest" description="Disordered" evidence="1">
    <location>
        <begin position="62"/>
        <end position="114"/>
    </location>
</feature>
<protein>
    <submittedName>
        <fullName evidence="2">Uncharacterized protein</fullName>
    </submittedName>
</protein>
<dbReference type="Proteomes" id="UP000515955">
    <property type="component" value="Chromosome"/>
</dbReference>
<feature type="compositionally biased region" description="Pro residues" evidence="1">
    <location>
        <begin position="94"/>
        <end position="114"/>
    </location>
</feature>
<sequence>MGNSFDMPRWKIALLFGAAALIGGAYGAGVFDRTVKGPLNAKIDWDGVAEPRFAKLDEAEKAWMDRSEQLDKPVKPPSAEPAKPDEPAPVSAAPAPPPEQASSEDPPPGPGVPE</sequence>
<accession>A0A7G9S9Z6</accession>